<protein>
    <recommendedName>
        <fullName evidence="1">protein-serine/threonine phosphatase</fullName>
        <ecNumber evidence="1">3.1.3.16</ecNumber>
    </recommendedName>
</protein>
<keyword evidence="4" id="KW-0464">Manganese</keyword>
<dbReference type="EC" id="3.1.3.16" evidence="1"/>
<comment type="caution">
    <text evidence="6">The sequence shown here is derived from an EMBL/GenBank/DDBJ whole genome shotgun (WGS) entry which is preliminary data.</text>
</comment>
<evidence type="ECO:0000256" key="1">
    <source>
        <dbReference type="ARBA" id="ARBA00013081"/>
    </source>
</evidence>
<dbReference type="AlphaFoldDB" id="A0A1R2BZG3"/>
<evidence type="ECO:0000259" key="5">
    <source>
        <dbReference type="SMART" id="SM00156"/>
    </source>
</evidence>
<feature type="domain" description="Serine/threonine specific protein phosphatases" evidence="5">
    <location>
        <begin position="19"/>
        <end position="289"/>
    </location>
</feature>
<dbReference type="Gene3D" id="3.60.21.10">
    <property type="match status" value="1"/>
</dbReference>
<dbReference type="SMART" id="SM00156">
    <property type="entry name" value="PP2Ac"/>
    <property type="match status" value="1"/>
</dbReference>
<evidence type="ECO:0000256" key="4">
    <source>
        <dbReference type="ARBA" id="ARBA00023211"/>
    </source>
</evidence>
<dbReference type="OrthoDB" id="1930084at2759"/>
<dbReference type="PRINTS" id="PR00114">
    <property type="entry name" value="STPHPHTASE"/>
</dbReference>
<accession>A0A1R2BZG3</accession>
<gene>
    <name evidence="6" type="ORF">SteCoe_17187</name>
</gene>
<evidence type="ECO:0000313" key="6">
    <source>
        <dbReference type="EMBL" id="OMJ82168.1"/>
    </source>
</evidence>
<dbReference type="InterPro" id="IPR029052">
    <property type="entry name" value="Metallo-depent_PP-like"/>
</dbReference>
<dbReference type="PANTHER" id="PTHR45619">
    <property type="entry name" value="SERINE/THREONINE-PROTEIN PHOSPHATASE PP2A-RELATED"/>
    <property type="match status" value="1"/>
</dbReference>
<dbReference type="GO" id="GO:0046872">
    <property type="term" value="F:metal ion binding"/>
    <property type="evidence" value="ECO:0007669"/>
    <property type="project" value="UniProtKB-KW"/>
</dbReference>
<dbReference type="InterPro" id="IPR047129">
    <property type="entry name" value="PPA2-like"/>
</dbReference>
<keyword evidence="3" id="KW-0378">Hydrolase</keyword>
<keyword evidence="2" id="KW-0479">Metal-binding</keyword>
<sequence>MSFDFFQKIIEDLKSSKRVSEEDVKKVCESAKEVLSKEKNVIHVHSPIILCGDIHGQFHDLLELFKLGGYPPETNYLFLGDYVDRGYDSVETITFLLCLKVRYPSRIFLTRGNHECVNISLTYGLYDEILRKYKSLELWHTLTDMFNYLPLAALIENQMFCAHGGLSPDITKIDEIDNLNRFQDIPITGCMTDLVWSDPDDRQGWAISPRGTGFTFGMDISVQFNHINNLTLIARAHQLVTEGYNWCHNHNVITLFSAPNYCYRCGNQAAIMLIDENLKYTFLQFDHAPAPPSINIVRSVPDYLL</sequence>
<evidence type="ECO:0000256" key="3">
    <source>
        <dbReference type="ARBA" id="ARBA00022801"/>
    </source>
</evidence>
<evidence type="ECO:0000256" key="2">
    <source>
        <dbReference type="ARBA" id="ARBA00022723"/>
    </source>
</evidence>
<dbReference type="InterPro" id="IPR004843">
    <property type="entry name" value="Calcineurin-like_PHP"/>
</dbReference>
<dbReference type="GO" id="GO:0004722">
    <property type="term" value="F:protein serine/threonine phosphatase activity"/>
    <property type="evidence" value="ECO:0007669"/>
    <property type="project" value="UniProtKB-EC"/>
</dbReference>
<reference evidence="6 7" key="1">
    <citation type="submission" date="2016-11" db="EMBL/GenBank/DDBJ databases">
        <title>The macronuclear genome of Stentor coeruleus: a giant cell with tiny introns.</title>
        <authorList>
            <person name="Slabodnick M."/>
            <person name="Ruby J.G."/>
            <person name="Reiff S.B."/>
            <person name="Swart E.C."/>
            <person name="Gosai S."/>
            <person name="Prabakaran S."/>
            <person name="Witkowska E."/>
            <person name="Larue G.E."/>
            <person name="Fisher S."/>
            <person name="Freeman R.M."/>
            <person name="Gunawardena J."/>
            <person name="Chu W."/>
            <person name="Stover N.A."/>
            <person name="Gregory B.D."/>
            <person name="Nowacki M."/>
            <person name="Derisi J."/>
            <person name="Roy S.W."/>
            <person name="Marshall W.F."/>
            <person name="Sood P."/>
        </authorList>
    </citation>
    <scope>NUCLEOTIDE SEQUENCE [LARGE SCALE GENOMIC DNA]</scope>
    <source>
        <strain evidence="6">WM001</strain>
    </source>
</reference>
<proteinExistence type="predicted"/>
<name>A0A1R2BZG3_9CILI</name>
<dbReference type="EMBL" id="MPUH01000350">
    <property type="protein sequence ID" value="OMJ82168.1"/>
    <property type="molecule type" value="Genomic_DNA"/>
</dbReference>
<dbReference type="InterPro" id="IPR006186">
    <property type="entry name" value="Ser/Thr-sp_prot-phosphatase"/>
</dbReference>
<keyword evidence="7" id="KW-1185">Reference proteome</keyword>
<evidence type="ECO:0000313" key="7">
    <source>
        <dbReference type="Proteomes" id="UP000187209"/>
    </source>
</evidence>
<dbReference type="CDD" id="cd07415">
    <property type="entry name" value="MPP_PP2A_PP4_PP6"/>
    <property type="match status" value="1"/>
</dbReference>
<organism evidence="6 7">
    <name type="scientific">Stentor coeruleus</name>
    <dbReference type="NCBI Taxonomy" id="5963"/>
    <lineage>
        <taxon>Eukaryota</taxon>
        <taxon>Sar</taxon>
        <taxon>Alveolata</taxon>
        <taxon>Ciliophora</taxon>
        <taxon>Postciliodesmatophora</taxon>
        <taxon>Heterotrichea</taxon>
        <taxon>Heterotrichida</taxon>
        <taxon>Stentoridae</taxon>
        <taxon>Stentor</taxon>
    </lineage>
</organism>
<dbReference type="Proteomes" id="UP000187209">
    <property type="component" value="Unassembled WGS sequence"/>
</dbReference>
<dbReference type="Pfam" id="PF00149">
    <property type="entry name" value="Metallophos"/>
    <property type="match status" value="1"/>
</dbReference>
<dbReference type="SUPFAM" id="SSF56300">
    <property type="entry name" value="Metallo-dependent phosphatases"/>
    <property type="match status" value="1"/>
</dbReference>